<dbReference type="EMBL" id="KQ459564">
    <property type="protein sequence ID" value="KPI99616.1"/>
    <property type="molecule type" value="Genomic_DNA"/>
</dbReference>
<proteinExistence type="inferred from homology"/>
<keyword evidence="3 6" id="KW-0378">Hydrolase</keyword>
<keyword evidence="4" id="KW-1015">Disulfide bond</keyword>
<dbReference type="STRING" id="66420.A0A194Q249"/>
<dbReference type="InterPro" id="IPR002018">
    <property type="entry name" value="CarbesteraseB"/>
</dbReference>
<comment type="similarity">
    <text evidence="1 6">Belongs to the type-B carboxylesterase/lipase family.</text>
</comment>
<evidence type="ECO:0000256" key="4">
    <source>
        <dbReference type="ARBA" id="ARBA00023157"/>
    </source>
</evidence>
<reference evidence="9 10" key="1">
    <citation type="journal article" date="2015" name="Nat. Commun.">
        <title>Outbred genome sequencing and CRISPR/Cas9 gene editing in butterflies.</title>
        <authorList>
            <person name="Li X."/>
            <person name="Fan D."/>
            <person name="Zhang W."/>
            <person name="Liu G."/>
            <person name="Zhang L."/>
            <person name="Zhao L."/>
            <person name="Fang X."/>
            <person name="Chen L."/>
            <person name="Dong Y."/>
            <person name="Chen Y."/>
            <person name="Ding Y."/>
            <person name="Zhao R."/>
            <person name="Feng M."/>
            <person name="Zhu Y."/>
            <person name="Feng Y."/>
            <person name="Jiang X."/>
            <person name="Zhu D."/>
            <person name="Xiang H."/>
            <person name="Feng X."/>
            <person name="Li S."/>
            <person name="Wang J."/>
            <person name="Zhang G."/>
            <person name="Kronforst M.R."/>
            <person name="Wang W."/>
        </authorList>
    </citation>
    <scope>NUCLEOTIDE SEQUENCE [LARGE SCALE GENOMIC DNA]</scope>
    <source>
        <strain evidence="9">Ya'a_city_454_Px</strain>
        <tissue evidence="9">Whole body</tissue>
    </source>
</reference>
<sequence>MKVLVLLLFITVAWASPRLDPLVESKKGLIRGLQATDGDYAMFLGIPYAMVNYTNPFGAALPYPDFKGTFEAYDDSAICIQNLQRTDQTIGSLDCLHLNIYVPNKASTSNKLPVLFWIHGGRFLYGNGGRTQFGAKYLVKKDVILVTINYRIGLYGFMCLDTPEVPGNQGLKDQVAALRWVKENIEAFGGDPNKVTISGASAGGVSVDYHLLSKKEKLFDKAISQSGTSLCPWGIMESDRNIPIRIATHLGYETDDTNEAVQYLATLDPNVVVSAEIDLAITCVPCVEKEFDGVENFITDHPMNYDIMKAKTIPILIGYMNMEKLFEFYNKPADKYNEREIFEDNLGLAFNMIDDDQVKLLKQFYIGDEIVGENVKYELSDYDSDFTFIHPIHRRLSSYLENDGKVYHYVFRYSGGRNFGKLKDNITYPGAIHSDEYGYLFNMALLSDTPTIEDQVTIDRMTTMWTNFVKFGDPTPEISELLPIKWMPITKGAFNYLDIDNELTMKKRSYHARMAFWDLYYERNKKSLKGYKEE</sequence>
<feature type="domain" description="Carboxylesterase type B" evidence="8">
    <location>
        <begin position="20"/>
        <end position="517"/>
    </location>
</feature>
<dbReference type="Proteomes" id="UP000053268">
    <property type="component" value="Unassembled WGS sequence"/>
</dbReference>
<protein>
    <recommendedName>
        <fullName evidence="6">Carboxylic ester hydrolase</fullName>
        <ecNumber evidence="6">3.1.1.-</ecNumber>
    </recommendedName>
</protein>
<name>A0A194Q249_PAPXU</name>
<dbReference type="Pfam" id="PF00135">
    <property type="entry name" value="COesterase"/>
    <property type="match status" value="1"/>
</dbReference>
<organism evidence="9 10">
    <name type="scientific">Papilio xuthus</name>
    <name type="common">Asian swallowtail butterfly</name>
    <dbReference type="NCBI Taxonomy" id="66420"/>
    <lineage>
        <taxon>Eukaryota</taxon>
        <taxon>Metazoa</taxon>
        <taxon>Ecdysozoa</taxon>
        <taxon>Arthropoda</taxon>
        <taxon>Hexapoda</taxon>
        <taxon>Insecta</taxon>
        <taxon>Pterygota</taxon>
        <taxon>Neoptera</taxon>
        <taxon>Endopterygota</taxon>
        <taxon>Lepidoptera</taxon>
        <taxon>Glossata</taxon>
        <taxon>Ditrysia</taxon>
        <taxon>Papilionoidea</taxon>
        <taxon>Papilionidae</taxon>
        <taxon>Papilioninae</taxon>
        <taxon>Papilio</taxon>
    </lineage>
</organism>
<evidence type="ECO:0000313" key="10">
    <source>
        <dbReference type="Proteomes" id="UP000053268"/>
    </source>
</evidence>
<dbReference type="EC" id="3.1.1.-" evidence="6"/>
<dbReference type="Gene3D" id="3.40.50.1820">
    <property type="entry name" value="alpha/beta hydrolase"/>
    <property type="match status" value="1"/>
</dbReference>
<evidence type="ECO:0000256" key="2">
    <source>
        <dbReference type="ARBA" id="ARBA00022487"/>
    </source>
</evidence>
<keyword evidence="2" id="KW-0719">Serine esterase</keyword>
<evidence type="ECO:0000256" key="1">
    <source>
        <dbReference type="ARBA" id="ARBA00005964"/>
    </source>
</evidence>
<evidence type="ECO:0000313" key="9">
    <source>
        <dbReference type="EMBL" id="KPI99616.1"/>
    </source>
</evidence>
<evidence type="ECO:0000256" key="5">
    <source>
        <dbReference type="ARBA" id="ARBA00023180"/>
    </source>
</evidence>
<dbReference type="InterPro" id="IPR019826">
    <property type="entry name" value="Carboxylesterase_B_AS"/>
</dbReference>
<keyword evidence="10" id="KW-1185">Reference proteome</keyword>
<dbReference type="SUPFAM" id="SSF53474">
    <property type="entry name" value="alpha/beta-Hydrolases"/>
    <property type="match status" value="1"/>
</dbReference>
<gene>
    <name evidence="9" type="ORF">RR46_02530</name>
</gene>
<evidence type="ECO:0000256" key="6">
    <source>
        <dbReference type="RuleBase" id="RU361235"/>
    </source>
</evidence>
<keyword evidence="5" id="KW-0325">Glycoprotein</keyword>
<feature type="chain" id="PRO_5012768724" description="Carboxylic ester hydrolase" evidence="7">
    <location>
        <begin position="16"/>
        <end position="534"/>
    </location>
</feature>
<evidence type="ECO:0000259" key="8">
    <source>
        <dbReference type="Pfam" id="PF00135"/>
    </source>
</evidence>
<dbReference type="GO" id="GO:0052689">
    <property type="term" value="F:carboxylic ester hydrolase activity"/>
    <property type="evidence" value="ECO:0007669"/>
    <property type="project" value="UniProtKB-KW"/>
</dbReference>
<evidence type="ECO:0000256" key="3">
    <source>
        <dbReference type="ARBA" id="ARBA00022801"/>
    </source>
</evidence>
<dbReference type="InterPro" id="IPR029058">
    <property type="entry name" value="AB_hydrolase_fold"/>
</dbReference>
<dbReference type="PROSITE" id="PS00122">
    <property type="entry name" value="CARBOXYLESTERASE_B_1"/>
    <property type="match status" value="1"/>
</dbReference>
<evidence type="ECO:0000256" key="7">
    <source>
        <dbReference type="SAM" id="SignalP"/>
    </source>
</evidence>
<dbReference type="AlphaFoldDB" id="A0A194Q249"/>
<dbReference type="PANTHER" id="PTHR43142">
    <property type="entry name" value="CARBOXYLIC ESTER HYDROLASE"/>
    <property type="match status" value="1"/>
</dbReference>
<feature type="signal peptide" evidence="7">
    <location>
        <begin position="1"/>
        <end position="15"/>
    </location>
</feature>
<keyword evidence="7" id="KW-0732">Signal</keyword>
<dbReference type="PANTHER" id="PTHR43142:SF1">
    <property type="entry name" value="CARBOXYLIC ESTER HYDROLASE"/>
    <property type="match status" value="1"/>
</dbReference>
<accession>A0A194Q249</accession>